<reference evidence="3 4" key="1">
    <citation type="submission" date="2016-12" db="EMBL/GenBank/DDBJ databases">
        <title>Draft genome sequences of strains Salinicola socius SMB35, Salinicola sp. MH3R3-1 and Chromohalobacter sp. SMB17 from the Verkhnekamsk potash mining region of Russia.</title>
        <authorList>
            <person name="Mavrodi D.V."/>
            <person name="Olsson B.E."/>
            <person name="Korsakova E.S."/>
            <person name="Pyankova A."/>
            <person name="Mavrodi O.V."/>
            <person name="Plotnikova E.G."/>
        </authorList>
    </citation>
    <scope>NUCLEOTIDE SEQUENCE [LARGE SCALE GENOMIC DNA]</scope>
    <source>
        <strain evidence="3 4">SMB35</strain>
    </source>
</reference>
<feature type="region of interest" description="Disordered" evidence="1">
    <location>
        <begin position="110"/>
        <end position="143"/>
    </location>
</feature>
<gene>
    <name evidence="3" type="ORF">BTW07_06110</name>
</gene>
<accession>A0A1Q8SUU4</accession>
<feature type="signal peptide" evidence="2">
    <location>
        <begin position="1"/>
        <end position="26"/>
    </location>
</feature>
<dbReference type="RefSeq" id="WP_075569272.1">
    <property type="nucleotide sequence ID" value="NZ_MSDO01000005.1"/>
</dbReference>
<keyword evidence="2" id="KW-0732">Signal</keyword>
<evidence type="ECO:0000313" key="3">
    <source>
        <dbReference type="EMBL" id="OLO05176.1"/>
    </source>
</evidence>
<evidence type="ECO:0000256" key="1">
    <source>
        <dbReference type="SAM" id="MobiDB-lite"/>
    </source>
</evidence>
<dbReference type="EMBL" id="MSDO01000005">
    <property type="protein sequence ID" value="OLO05176.1"/>
    <property type="molecule type" value="Genomic_DNA"/>
</dbReference>
<keyword evidence="4" id="KW-1185">Reference proteome</keyword>
<feature type="chain" id="PRO_5013294116" evidence="2">
    <location>
        <begin position="27"/>
        <end position="143"/>
    </location>
</feature>
<sequence>MRRSELKPNPLFLAAALLTLAGSASASSDAAWQEHDRAVIEQCQQASQFPDAAPAGDPVLFDDEAGMTALLIQGHYPQKQMNGQAGQELCLFLRSSQEVFIADADKLAIGSDALPSTPTDAISDDAESKESDQPPSAPSGDTP</sequence>
<evidence type="ECO:0000313" key="4">
    <source>
        <dbReference type="Proteomes" id="UP000186878"/>
    </source>
</evidence>
<evidence type="ECO:0000256" key="2">
    <source>
        <dbReference type="SAM" id="SignalP"/>
    </source>
</evidence>
<organism evidence="3 4">
    <name type="scientific">Salinicola socius</name>
    <dbReference type="NCBI Taxonomy" id="404433"/>
    <lineage>
        <taxon>Bacteria</taxon>
        <taxon>Pseudomonadati</taxon>
        <taxon>Pseudomonadota</taxon>
        <taxon>Gammaproteobacteria</taxon>
        <taxon>Oceanospirillales</taxon>
        <taxon>Halomonadaceae</taxon>
        <taxon>Salinicola</taxon>
    </lineage>
</organism>
<comment type="caution">
    <text evidence="3">The sequence shown here is derived from an EMBL/GenBank/DDBJ whole genome shotgun (WGS) entry which is preliminary data.</text>
</comment>
<name>A0A1Q8SUU4_9GAMM</name>
<dbReference type="Proteomes" id="UP000186878">
    <property type="component" value="Unassembled WGS sequence"/>
</dbReference>
<dbReference type="AlphaFoldDB" id="A0A1Q8SUU4"/>
<proteinExistence type="predicted"/>
<protein>
    <submittedName>
        <fullName evidence="3">Uncharacterized protein</fullName>
    </submittedName>
</protein>